<dbReference type="STRING" id="930.GCA_002079865_03386"/>
<evidence type="ECO:0000313" key="10">
    <source>
        <dbReference type="Proteomes" id="UP000095008"/>
    </source>
</evidence>
<keyword evidence="3 6" id="KW-0812">Transmembrane</keyword>
<dbReference type="RefSeq" id="WP_024894998.1">
    <property type="nucleotide sequence ID" value="NZ_JAAOMO010000227.1"/>
</dbReference>
<proteinExistence type="predicted"/>
<dbReference type="Proteomes" id="UP000095008">
    <property type="component" value="Unassembled WGS sequence"/>
</dbReference>
<name>A0A1C2IYE3_ACITH</name>
<keyword evidence="5 6" id="KW-0472">Membrane</keyword>
<dbReference type="PANTHER" id="PTHR30213:SF0">
    <property type="entry name" value="UPF0761 MEMBRANE PROTEIN YIHY"/>
    <property type="match status" value="1"/>
</dbReference>
<dbReference type="AlphaFoldDB" id="A0A1C2IYE3"/>
<evidence type="ECO:0000313" key="9">
    <source>
        <dbReference type="Proteomes" id="UP000094893"/>
    </source>
</evidence>
<dbReference type="NCBIfam" id="TIGR00765">
    <property type="entry name" value="yihY_not_rbn"/>
    <property type="match status" value="1"/>
</dbReference>
<keyword evidence="10" id="KW-1185">Reference proteome</keyword>
<dbReference type="EMBL" id="LWSA01000257">
    <property type="protein sequence ID" value="OCX69271.1"/>
    <property type="molecule type" value="Genomic_DNA"/>
</dbReference>
<feature type="transmembrane region" description="Helical" evidence="6">
    <location>
        <begin position="196"/>
        <end position="214"/>
    </location>
</feature>
<dbReference type="Proteomes" id="UP000094893">
    <property type="component" value="Unassembled WGS sequence"/>
</dbReference>
<dbReference type="Pfam" id="PF03631">
    <property type="entry name" value="Virul_fac_BrkB"/>
    <property type="match status" value="1"/>
</dbReference>
<evidence type="ECO:0000256" key="5">
    <source>
        <dbReference type="ARBA" id="ARBA00023136"/>
    </source>
</evidence>
<dbReference type="PIRSF" id="PIRSF035875">
    <property type="entry name" value="RNase_BN"/>
    <property type="match status" value="1"/>
</dbReference>
<comment type="subcellular location">
    <subcellularLocation>
        <location evidence="1">Cell membrane</location>
        <topology evidence="1">Multi-pass membrane protein</topology>
    </subcellularLocation>
</comment>
<evidence type="ECO:0000313" key="8">
    <source>
        <dbReference type="EMBL" id="OCX69271.1"/>
    </source>
</evidence>
<dbReference type="PANTHER" id="PTHR30213">
    <property type="entry name" value="INNER MEMBRANE PROTEIN YHJD"/>
    <property type="match status" value="1"/>
</dbReference>
<comment type="caution">
    <text evidence="8">The sequence shown here is derived from an EMBL/GenBank/DDBJ whole genome shotgun (WGS) entry which is preliminary data.</text>
</comment>
<dbReference type="eggNOG" id="COG1295">
    <property type="taxonomic scope" value="Bacteria"/>
</dbReference>
<feature type="transmembrane region" description="Helical" evidence="6">
    <location>
        <begin position="156"/>
        <end position="176"/>
    </location>
</feature>
<feature type="transmembrane region" description="Helical" evidence="6">
    <location>
        <begin position="55"/>
        <end position="75"/>
    </location>
</feature>
<organism evidence="8 9">
    <name type="scientific">Acidithiobacillus thiooxidans</name>
    <name type="common">Thiobacillus thiooxidans</name>
    <dbReference type="NCBI Taxonomy" id="930"/>
    <lineage>
        <taxon>Bacteria</taxon>
        <taxon>Pseudomonadati</taxon>
        <taxon>Pseudomonadota</taxon>
        <taxon>Acidithiobacillia</taxon>
        <taxon>Acidithiobacillales</taxon>
        <taxon>Acidithiobacillaceae</taxon>
        <taxon>Acidithiobacillus</taxon>
    </lineage>
</organism>
<gene>
    <name evidence="7" type="ORF">A6M23_16930</name>
    <name evidence="8" type="ORF">A6P07_16855</name>
</gene>
<evidence type="ECO:0000256" key="6">
    <source>
        <dbReference type="SAM" id="Phobius"/>
    </source>
</evidence>
<evidence type="ECO:0000256" key="3">
    <source>
        <dbReference type="ARBA" id="ARBA00022692"/>
    </source>
</evidence>
<keyword evidence="2" id="KW-1003">Cell membrane</keyword>
<evidence type="ECO:0000256" key="4">
    <source>
        <dbReference type="ARBA" id="ARBA00022989"/>
    </source>
</evidence>
<feature type="transmembrane region" description="Helical" evidence="6">
    <location>
        <begin position="115"/>
        <end position="135"/>
    </location>
</feature>
<protein>
    <submittedName>
        <fullName evidence="8">Uncharacterized protein</fullName>
    </submittedName>
</protein>
<sequence length="310" mass="34746">MSTDQKEGQQCFGKKEDGPRPLPHAHRGFVLRFGFRWYRAWHGFWKDDCIDRAGLLSYTTLFGLIPLAVLVFSMWNLVGFSVLHRTQVDRLILRSFVPQTGYTILHEVNLLAAKGAQLGLLGVIGLSLTAVFLLHAVERHLNAIWGVAPHCWWCRVLRYLAMLVVAPLSVALLLPLLGPLQPLLKYLGHIPVLPPFFSHILTFLVVTVMMLLLYKILPAAAPRWRDALLGGMTVAFLFELDKFGLSTYLRFSTFETVYGALGAFPVFLLWLYMAWASILFGAEMAEAGVYSDQNALNPAHKPAAPVKTDK</sequence>
<evidence type="ECO:0000256" key="1">
    <source>
        <dbReference type="ARBA" id="ARBA00004651"/>
    </source>
</evidence>
<dbReference type="InterPro" id="IPR017039">
    <property type="entry name" value="Virul_fac_BrkB"/>
</dbReference>
<dbReference type="EMBL" id="LWRY01000246">
    <property type="protein sequence ID" value="OCX68867.1"/>
    <property type="molecule type" value="Genomic_DNA"/>
</dbReference>
<evidence type="ECO:0000256" key="2">
    <source>
        <dbReference type="ARBA" id="ARBA00022475"/>
    </source>
</evidence>
<dbReference type="OrthoDB" id="8477159at2"/>
<evidence type="ECO:0000313" key="7">
    <source>
        <dbReference type="EMBL" id="OCX68867.1"/>
    </source>
</evidence>
<reference evidence="8 9" key="1">
    <citation type="journal article" date="2016" name="Int. J. Mol. Sci.">
        <title>Comparative genomics of the extreme acidophile Acidithiobacillus thiooxidans reveals intraspecific divergence and niche adaptation.</title>
        <authorList>
            <person name="Zhang X."/>
            <person name="Feng X."/>
            <person name="Tao J."/>
            <person name="Ma L."/>
            <person name="Xiao Y."/>
            <person name="Liang Y."/>
            <person name="Liu X."/>
            <person name="Yin H."/>
        </authorList>
    </citation>
    <scope>NUCLEOTIDE SEQUENCE [LARGE SCALE GENOMIC DNA]</scope>
    <source>
        <strain evidence="8 9">A02</strain>
        <strain evidence="7">DXS-W</strain>
    </source>
</reference>
<accession>A0A1C2IYE3</accession>
<keyword evidence="4 6" id="KW-1133">Transmembrane helix</keyword>
<dbReference type="GO" id="GO:0005886">
    <property type="term" value="C:plasma membrane"/>
    <property type="evidence" value="ECO:0007669"/>
    <property type="project" value="UniProtKB-SubCell"/>
</dbReference>
<feature type="transmembrane region" description="Helical" evidence="6">
    <location>
        <begin position="257"/>
        <end position="280"/>
    </location>
</feature>